<comment type="similarity">
    <text evidence="4">Belongs to the L/F-transferase family.</text>
</comment>
<dbReference type="GO" id="GO:0005737">
    <property type="term" value="C:cytoplasm"/>
    <property type="evidence" value="ECO:0007669"/>
    <property type="project" value="UniProtKB-SubCell"/>
</dbReference>
<dbReference type="AlphaFoldDB" id="E0RTH0"/>
<comment type="catalytic activity">
    <reaction evidence="4">
        <text>N-terminal L-lysyl-[protein] + L-leucyl-tRNA(Leu) = N-terminal L-leucyl-L-lysyl-[protein] + tRNA(Leu) + H(+)</text>
        <dbReference type="Rhea" id="RHEA:12340"/>
        <dbReference type="Rhea" id="RHEA-COMP:9613"/>
        <dbReference type="Rhea" id="RHEA-COMP:9622"/>
        <dbReference type="Rhea" id="RHEA-COMP:12670"/>
        <dbReference type="Rhea" id="RHEA-COMP:12671"/>
        <dbReference type="ChEBI" id="CHEBI:15378"/>
        <dbReference type="ChEBI" id="CHEBI:65249"/>
        <dbReference type="ChEBI" id="CHEBI:78442"/>
        <dbReference type="ChEBI" id="CHEBI:78494"/>
        <dbReference type="ChEBI" id="CHEBI:133043"/>
        <dbReference type="EC" id="2.3.2.6"/>
    </reaction>
</comment>
<dbReference type="Gene3D" id="3.40.630.70">
    <property type="entry name" value="Leucyl/phenylalanyl-tRNA-protein transferase, C-terminal domain"/>
    <property type="match status" value="1"/>
</dbReference>
<reference key="1">
    <citation type="submission" date="2009-08" db="EMBL/GenBank/DDBJ databases">
        <title>The genome sequence of Spirochaeta thermophila DSM6192.</title>
        <authorList>
            <person name="Angelov A."/>
            <person name="Mientus M."/>
            <person name="Wittenberg S."/>
            <person name="Lehmann R."/>
            <person name="Liesegang H."/>
            <person name="Daniel R."/>
            <person name="Liebl W."/>
        </authorList>
    </citation>
    <scope>NUCLEOTIDE SEQUENCE</scope>
    <source>
        <strain>DSM 6192</strain>
    </source>
</reference>
<evidence type="ECO:0000313" key="5">
    <source>
        <dbReference type="EMBL" id="ADN02201.1"/>
    </source>
</evidence>
<dbReference type="Pfam" id="PF03588">
    <property type="entry name" value="Leu_Phe_trans"/>
    <property type="match status" value="1"/>
</dbReference>
<comment type="function">
    <text evidence="4">Functions in the N-end rule pathway of protein degradation where it conjugates Leu, Phe and, less efficiently, Met from aminoacyl-tRNAs to the N-termini of proteins containing an N-terminal arginine or lysine.</text>
</comment>
<evidence type="ECO:0000256" key="1">
    <source>
        <dbReference type="ARBA" id="ARBA00022490"/>
    </source>
</evidence>
<dbReference type="HOGENOM" id="CLU_075045_0_0_12"/>
<dbReference type="FunFam" id="3.40.630.70:FF:000001">
    <property type="entry name" value="Leucyl/phenylalanyl-tRNA--protein transferase"/>
    <property type="match status" value="1"/>
</dbReference>
<comment type="subcellular location">
    <subcellularLocation>
        <location evidence="4">Cytoplasm</location>
    </subcellularLocation>
</comment>
<dbReference type="InterPro" id="IPR016181">
    <property type="entry name" value="Acyl_CoA_acyltransferase"/>
</dbReference>
<organism evidence="5 6">
    <name type="scientific">Winmispira thermophila (strain ATCC 49972 / DSM 6192 / RI 19.B1)</name>
    <name type="common">Spirochaeta thermophila</name>
    <dbReference type="NCBI Taxonomy" id="665571"/>
    <lineage>
        <taxon>Bacteria</taxon>
        <taxon>Pseudomonadati</taxon>
        <taxon>Spirochaetota</taxon>
        <taxon>Spirochaetia</taxon>
        <taxon>Winmispirales</taxon>
        <taxon>Winmispiraceae</taxon>
        <taxon>Winmispira</taxon>
    </lineage>
</organism>
<dbReference type="InterPro" id="IPR004616">
    <property type="entry name" value="Leu/Phe-tRNA_Trfase"/>
</dbReference>
<proteinExistence type="inferred from homology"/>
<dbReference type="RefSeq" id="WP_013314042.1">
    <property type="nucleotide sequence ID" value="NC_014484.1"/>
</dbReference>
<accession>E0RTH0</accession>
<dbReference type="InterPro" id="IPR042221">
    <property type="entry name" value="Leu/Phe-tRNA_Trfase_N"/>
</dbReference>
<keyword evidence="3 4" id="KW-0012">Acyltransferase</keyword>
<sequence>MRRRRPIPYLEGVAYLSHRERISFPSPLDADEDIVAAGGNLSPGVLLSAYEQGIFPWYEEGYPILWWSPEIRCILWSNDLHISKRLRRDLRRTDFRFSADLAFEQVIHACATIPRRGQEGTWITPEMRDAYIRLHHLGYAHSVEVWRGEALVGGFYGVSLGRVFFGESMFSLVDNASKAALVFSRALFLRLGITLVDCQVPTDHLLRMGAVTVPREDFLASLGPLLRTPSRRGTWRVSSLLRTCLLPGLTHMEEPLSELLFLEKSRERETVDLAEMGGV</sequence>
<dbReference type="InterPro" id="IPR042203">
    <property type="entry name" value="Leu/Phe-tRNA_Trfase_C"/>
</dbReference>
<dbReference type="EC" id="2.3.2.6" evidence="4"/>
<protein>
    <recommendedName>
        <fullName evidence="4">Leucyl/phenylalanyl-tRNA--protein transferase</fullName>
        <ecNumber evidence="4">2.3.2.6</ecNumber>
    </recommendedName>
    <alternativeName>
        <fullName evidence="4">L/F-transferase</fullName>
    </alternativeName>
    <alternativeName>
        <fullName evidence="4">Leucyltransferase</fullName>
    </alternativeName>
    <alternativeName>
        <fullName evidence="4">Phenyalanyltransferase</fullName>
    </alternativeName>
</protein>
<dbReference type="PANTHER" id="PTHR30098">
    <property type="entry name" value="LEUCYL/PHENYLALANYL-TRNA--PROTEIN TRANSFERASE"/>
    <property type="match status" value="1"/>
</dbReference>
<dbReference type="HAMAP" id="MF_00688">
    <property type="entry name" value="Leu_Phe_trans"/>
    <property type="match status" value="1"/>
</dbReference>
<dbReference type="EMBL" id="CP001698">
    <property type="protein sequence ID" value="ADN02201.1"/>
    <property type="molecule type" value="Genomic_DNA"/>
</dbReference>
<dbReference type="KEGG" id="sta:STHERM_c12600"/>
<reference evidence="5 6" key="2">
    <citation type="journal article" date="2010" name="J. Bacteriol.">
        <title>Genome sequence of the polysaccharide-degrading, thermophilic anaerobe Spirochaeta thermophila DSM 6192.</title>
        <authorList>
            <person name="Angelov A."/>
            <person name="Liebl S."/>
            <person name="Ballschmiter M."/>
            <person name="Bomeke M."/>
            <person name="Lehmann R."/>
            <person name="Liesegang H."/>
            <person name="Daniel R."/>
            <person name="Liebl W."/>
        </authorList>
    </citation>
    <scope>NUCLEOTIDE SEQUENCE [LARGE SCALE GENOMIC DNA]</scope>
    <source>
        <strain evidence="6">ATCC 49972 / DSM 6192 / RI 19.B1</strain>
    </source>
</reference>
<evidence type="ECO:0000313" key="6">
    <source>
        <dbReference type="Proteomes" id="UP000001296"/>
    </source>
</evidence>
<dbReference type="eggNOG" id="COG2360">
    <property type="taxonomic scope" value="Bacteria"/>
</dbReference>
<dbReference type="GO" id="GO:0008914">
    <property type="term" value="F:leucyl-tRNA--protein transferase activity"/>
    <property type="evidence" value="ECO:0007669"/>
    <property type="project" value="UniProtKB-UniRule"/>
</dbReference>
<keyword evidence="1 4" id="KW-0963">Cytoplasm</keyword>
<dbReference type="Gene3D" id="3.30.70.3550">
    <property type="entry name" value="Leucyl/phenylalanyl-tRNA-protein transferase, N-terminal domain"/>
    <property type="match status" value="1"/>
</dbReference>
<dbReference type="PaxDb" id="665571-STHERM_c12600"/>
<dbReference type="Proteomes" id="UP000001296">
    <property type="component" value="Chromosome"/>
</dbReference>
<dbReference type="SUPFAM" id="SSF55729">
    <property type="entry name" value="Acyl-CoA N-acyltransferases (Nat)"/>
    <property type="match status" value="1"/>
</dbReference>
<keyword evidence="2 4" id="KW-0808">Transferase</keyword>
<comment type="catalytic activity">
    <reaction evidence="4">
        <text>N-terminal L-arginyl-[protein] + L-leucyl-tRNA(Leu) = N-terminal L-leucyl-L-arginyl-[protein] + tRNA(Leu) + H(+)</text>
        <dbReference type="Rhea" id="RHEA:50416"/>
        <dbReference type="Rhea" id="RHEA-COMP:9613"/>
        <dbReference type="Rhea" id="RHEA-COMP:9622"/>
        <dbReference type="Rhea" id="RHEA-COMP:12672"/>
        <dbReference type="Rhea" id="RHEA-COMP:12673"/>
        <dbReference type="ChEBI" id="CHEBI:15378"/>
        <dbReference type="ChEBI" id="CHEBI:64719"/>
        <dbReference type="ChEBI" id="CHEBI:78442"/>
        <dbReference type="ChEBI" id="CHEBI:78494"/>
        <dbReference type="ChEBI" id="CHEBI:133044"/>
        <dbReference type="EC" id="2.3.2.6"/>
    </reaction>
</comment>
<dbReference type="NCBIfam" id="TIGR00667">
    <property type="entry name" value="aat"/>
    <property type="match status" value="1"/>
</dbReference>
<evidence type="ECO:0000256" key="2">
    <source>
        <dbReference type="ARBA" id="ARBA00022679"/>
    </source>
</evidence>
<evidence type="ECO:0000256" key="4">
    <source>
        <dbReference type="HAMAP-Rule" id="MF_00688"/>
    </source>
</evidence>
<comment type="catalytic activity">
    <reaction evidence="4">
        <text>L-phenylalanyl-tRNA(Phe) + an N-terminal L-alpha-aminoacyl-[protein] = an N-terminal L-phenylalanyl-L-alpha-aminoacyl-[protein] + tRNA(Phe)</text>
        <dbReference type="Rhea" id="RHEA:43632"/>
        <dbReference type="Rhea" id="RHEA-COMP:9668"/>
        <dbReference type="Rhea" id="RHEA-COMP:9699"/>
        <dbReference type="Rhea" id="RHEA-COMP:10636"/>
        <dbReference type="Rhea" id="RHEA-COMP:10637"/>
        <dbReference type="ChEBI" id="CHEBI:78442"/>
        <dbReference type="ChEBI" id="CHEBI:78531"/>
        <dbReference type="ChEBI" id="CHEBI:78597"/>
        <dbReference type="ChEBI" id="CHEBI:83561"/>
        <dbReference type="EC" id="2.3.2.6"/>
    </reaction>
</comment>
<gene>
    <name evidence="4" type="primary">aat</name>
    <name evidence="5" type="ordered locus">STHERM_c12600</name>
</gene>
<dbReference type="GO" id="GO:0030163">
    <property type="term" value="P:protein catabolic process"/>
    <property type="evidence" value="ECO:0007669"/>
    <property type="project" value="UniProtKB-UniRule"/>
</dbReference>
<name>E0RTH0_WINT6</name>
<dbReference type="PANTHER" id="PTHR30098:SF2">
    <property type="entry name" value="LEUCYL_PHENYLALANYL-TRNA--PROTEIN TRANSFERASE"/>
    <property type="match status" value="1"/>
</dbReference>
<evidence type="ECO:0000256" key="3">
    <source>
        <dbReference type="ARBA" id="ARBA00023315"/>
    </source>
</evidence>